<keyword evidence="5" id="KW-0479">Metal-binding</keyword>
<dbReference type="Gene3D" id="3.40.50.1000">
    <property type="entry name" value="HAD superfamily/HAD-like"/>
    <property type="match status" value="1"/>
</dbReference>
<keyword evidence="13" id="KW-0378">Hydrolase</keyword>
<dbReference type="EC" id="3.6.3.4" evidence="13"/>
<dbReference type="PRINTS" id="PR00119">
    <property type="entry name" value="CATATPASE"/>
</dbReference>
<dbReference type="InterPro" id="IPR001757">
    <property type="entry name" value="P_typ_ATPase"/>
</dbReference>
<keyword evidence="10 11" id="KW-0472">Membrane</keyword>
<feature type="transmembrane region" description="Helical" evidence="11">
    <location>
        <begin position="276"/>
        <end position="299"/>
    </location>
</feature>
<dbReference type="CDD" id="cd02094">
    <property type="entry name" value="P-type_ATPase_Cu-like"/>
    <property type="match status" value="1"/>
</dbReference>
<dbReference type="Gene3D" id="3.40.1110.10">
    <property type="entry name" value="Calcium-transporting ATPase, cytoplasmic domain N"/>
    <property type="match status" value="1"/>
</dbReference>
<feature type="transmembrane region" description="Helical" evidence="11">
    <location>
        <begin position="782"/>
        <end position="801"/>
    </location>
</feature>
<feature type="domain" description="TRASH" evidence="12">
    <location>
        <begin position="3"/>
        <end position="40"/>
    </location>
</feature>
<dbReference type="GO" id="GO:0005886">
    <property type="term" value="C:plasma membrane"/>
    <property type="evidence" value="ECO:0007669"/>
    <property type="project" value="UniProtKB-SubCell"/>
</dbReference>
<dbReference type="GO" id="GO:0016491">
    <property type="term" value="F:oxidoreductase activity"/>
    <property type="evidence" value="ECO:0007669"/>
    <property type="project" value="InterPro"/>
</dbReference>
<dbReference type="PANTHER" id="PTHR43520:SF8">
    <property type="entry name" value="P-TYPE CU(+) TRANSPORTER"/>
    <property type="match status" value="1"/>
</dbReference>
<dbReference type="InterPro" id="IPR059000">
    <property type="entry name" value="ATPase_P-type_domA"/>
</dbReference>
<accession>A0A3B0ZIZ0</accession>
<comment type="subcellular location">
    <subcellularLocation>
        <location evidence="1">Cell membrane</location>
        <topology evidence="1">Multi-pass membrane protein</topology>
    </subcellularLocation>
</comment>
<keyword evidence="4 11" id="KW-0812">Transmembrane</keyword>
<evidence type="ECO:0000256" key="11">
    <source>
        <dbReference type="SAM" id="Phobius"/>
    </source>
</evidence>
<dbReference type="NCBIfam" id="TIGR01525">
    <property type="entry name" value="ATPase-IB_hvy"/>
    <property type="match status" value="1"/>
</dbReference>
<evidence type="ECO:0000256" key="10">
    <source>
        <dbReference type="ARBA" id="ARBA00023136"/>
    </source>
</evidence>
<dbReference type="FunFam" id="2.70.150.10:FF:000020">
    <property type="entry name" value="Copper-exporting P-type ATPase A"/>
    <property type="match status" value="1"/>
</dbReference>
<dbReference type="InterPro" id="IPR012348">
    <property type="entry name" value="RNR-like"/>
</dbReference>
<feature type="transmembrane region" description="Helical" evidence="11">
    <location>
        <begin position="245"/>
        <end position="264"/>
    </location>
</feature>
<dbReference type="InterPro" id="IPR007029">
    <property type="entry name" value="YHS_dom"/>
</dbReference>
<dbReference type="NCBIfam" id="TIGR01494">
    <property type="entry name" value="ATPase_P-type"/>
    <property type="match status" value="1"/>
</dbReference>
<gene>
    <name evidence="13" type="ORF">MNBD_GAMMA18-229</name>
</gene>
<dbReference type="AlphaFoldDB" id="A0A3B0ZIZ0"/>
<dbReference type="GO" id="GO:0016887">
    <property type="term" value="F:ATP hydrolysis activity"/>
    <property type="evidence" value="ECO:0007669"/>
    <property type="project" value="InterPro"/>
</dbReference>
<dbReference type="GO" id="GO:0005524">
    <property type="term" value="F:ATP binding"/>
    <property type="evidence" value="ECO:0007669"/>
    <property type="project" value="UniProtKB-KW"/>
</dbReference>
<feature type="transmembrane region" description="Helical" evidence="11">
    <location>
        <begin position="466"/>
        <end position="489"/>
    </location>
</feature>
<dbReference type="SUPFAM" id="SSF81653">
    <property type="entry name" value="Calcium ATPase, transduction domain A"/>
    <property type="match status" value="1"/>
</dbReference>
<evidence type="ECO:0000256" key="7">
    <source>
        <dbReference type="ARBA" id="ARBA00022840"/>
    </source>
</evidence>
<dbReference type="Pfam" id="PF19335">
    <property type="entry name" value="HMBD"/>
    <property type="match status" value="2"/>
</dbReference>
<keyword evidence="6" id="KW-0547">Nucleotide-binding</keyword>
<dbReference type="InterPro" id="IPR027256">
    <property type="entry name" value="P-typ_ATPase_IB"/>
</dbReference>
<dbReference type="Pfam" id="PF00702">
    <property type="entry name" value="Hydrolase"/>
    <property type="match status" value="1"/>
</dbReference>
<dbReference type="InterPro" id="IPR009078">
    <property type="entry name" value="Ferritin-like_SF"/>
</dbReference>
<dbReference type="GO" id="GO:0055070">
    <property type="term" value="P:copper ion homeostasis"/>
    <property type="evidence" value="ECO:0007669"/>
    <property type="project" value="TreeGrafter"/>
</dbReference>
<dbReference type="InterPro" id="IPR023299">
    <property type="entry name" value="ATPase_P-typ_cyto_dom_N"/>
</dbReference>
<keyword evidence="9 11" id="KW-1133">Transmembrane helix</keyword>
<evidence type="ECO:0000256" key="3">
    <source>
        <dbReference type="ARBA" id="ARBA00022475"/>
    </source>
</evidence>
<keyword evidence="7" id="KW-0067">ATP-binding</keyword>
<dbReference type="InterPro" id="IPR018303">
    <property type="entry name" value="ATPase_P-typ_P_site"/>
</dbReference>
<comment type="similarity">
    <text evidence="2">Belongs to the cation transport ATPase (P-type) (TC 3.A.3) family. Type IB subfamily.</text>
</comment>
<feature type="transmembrane region" description="Helical" evidence="11">
    <location>
        <begin position="807"/>
        <end position="829"/>
    </location>
</feature>
<evidence type="ECO:0000256" key="6">
    <source>
        <dbReference type="ARBA" id="ARBA00022741"/>
    </source>
</evidence>
<dbReference type="EMBL" id="UOFP01000132">
    <property type="protein sequence ID" value="VAW86269.1"/>
    <property type="molecule type" value="Genomic_DNA"/>
</dbReference>
<evidence type="ECO:0000256" key="2">
    <source>
        <dbReference type="ARBA" id="ARBA00006024"/>
    </source>
</evidence>
<name>A0A3B0ZIZ0_9ZZZZ</name>
<dbReference type="PRINTS" id="PR00943">
    <property type="entry name" value="CUATPASE"/>
</dbReference>
<dbReference type="InterPro" id="IPR008250">
    <property type="entry name" value="ATPase_P-typ_transduc_dom_A_sf"/>
</dbReference>
<reference evidence="13" key="1">
    <citation type="submission" date="2018-06" db="EMBL/GenBank/DDBJ databases">
        <authorList>
            <person name="Zhirakovskaya E."/>
        </authorList>
    </citation>
    <scope>NUCLEOTIDE SEQUENCE</scope>
</reference>
<dbReference type="SUPFAM" id="SSF81665">
    <property type="entry name" value="Calcium ATPase, transmembrane domain M"/>
    <property type="match status" value="1"/>
</dbReference>
<feature type="transmembrane region" description="Helical" evidence="11">
    <location>
        <begin position="438"/>
        <end position="460"/>
    </location>
</feature>
<organism evidence="13">
    <name type="scientific">hydrothermal vent metagenome</name>
    <dbReference type="NCBI Taxonomy" id="652676"/>
    <lineage>
        <taxon>unclassified sequences</taxon>
        <taxon>metagenomes</taxon>
        <taxon>ecological metagenomes</taxon>
    </lineage>
</organism>
<sequence length="836" mass="88825">MKDPVCGMVVTDTSTHQTEHEGKTYYFCSEGCLDKFSASPDQYVAQDSGEEKKGSCCCSSKKQAEAEPAEKTDSCCGGKHPDHHTAKSSTQPVDESAIYTCPMHPEVEQVGPGSCPKCGMALEPKGVPLVATKTQYTCPMHPEIVQDQPGNCPKCGMALEAMTVEVEDDTSELDDMTRRFKISALFAIPVFFSAMAAEFWPQAMAEIIDPNLRQWIEMILSAPVVIWGGWIFYVRAIQSVVTRNLNMFTLIGLGVSVAWTYSLIATVFPGIFPPEVFNAVGVVPAYFEAAAVITTLILLGQVLELRARSQTNAAIKLLLGLAPKTARIVRENGTEEDIPMEHVQVGDTLRVRPGEKIPVDGTAIDGESNVDESMVTGEPLPVAKAAGERLIGATVNGTGGLLMRAEKVGADTLLSQIVNMVAEAQRSRAPIQRLVDTVSGYFVPVVIVIAIITFFVWSTWGPEPAIAYAVINAVAVLIIACPCALGLATPMSIMVGTGKGAMMGVLFKNAEALEVLRKVDTLVVDKTGTLTEGKPKLVAVMATDGFEENGNLRLAASLERASEHPLAEAIVQGAEARGVELTQADDFQSVTGMGVTGMVDGHKVALGNIKLLESLGIEAGDLPQRADSQRSEGQTVMLLAIDGKAAGLIGVADPIKETTPEAIRDLHSEGIKIVMLTGDSRKTAEAVAAKLDIDQVQAEVLPEQKAEVVKQLQAEGHIVAMAGDGINDAPALAQAHVGIAMGTGTDVAMESAGVTLVKGDLRGIVRARRLSHATMRNIRQNLFFAFIYNAAGVPIAAGILYPVFGILLSPIIAAAAMGFSSVSVITNALRLKRVKL</sequence>
<evidence type="ECO:0000256" key="9">
    <source>
        <dbReference type="ARBA" id="ARBA00022989"/>
    </source>
</evidence>
<evidence type="ECO:0000256" key="1">
    <source>
        <dbReference type="ARBA" id="ARBA00004651"/>
    </source>
</evidence>
<dbReference type="Gene3D" id="2.70.150.10">
    <property type="entry name" value="Calcium-transporting ATPase, cytoplasmic transduction domain A"/>
    <property type="match status" value="1"/>
</dbReference>
<evidence type="ECO:0000256" key="5">
    <source>
        <dbReference type="ARBA" id="ARBA00022723"/>
    </source>
</evidence>
<dbReference type="SFLD" id="SFLDS00003">
    <property type="entry name" value="Haloacid_Dehalogenase"/>
    <property type="match status" value="1"/>
</dbReference>
<dbReference type="SUPFAM" id="SSF56784">
    <property type="entry name" value="HAD-like"/>
    <property type="match status" value="1"/>
</dbReference>
<dbReference type="SFLD" id="SFLDF00027">
    <property type="entry name" value="p-type_atpase"/>
    <property type="match status" value="1"/>
</dbReference>
<dbReference type="NCBIfam" id="TIGR01511">
    <property type="entry name" value="ATPase-IB1_Cu"/>
    <property type="match status" value="1"/>
</dbReference>
<evidence type="ECO:0000256" key="4">
    <source>
        <dbReference type="ARBA" id="ARBA00022692"/>
    </source>
</evidence>
<dbReference type="InterPro" id="IPR011017">
    <property type="entry name" value="TRASH_dom"/>
</dbReference>
<dbReference type="Gene3D" id="1.10.620.20">
    <property type="entry name" value="Ribonucleotide Reductase, subunit A"/>
    <property type="match status" value="1"/>
</dbReference>
<dbReference type="InterPro" id="IPR023214">
    <property type="entry name" value="HAD_sf"/>
</dbReference>
<dbReference type="GO" id="GO:0005507">
    <property type="term" value="F:copper ion binding"/>
    <property type="evidence" value="ECO:0007669"/>
    <property type="project" value="TreeGrafter"/>
</dbReference>
<dbReference type="PROSITE" id="PS00154">
    <property type="entry name" value="ATPASE_E1_E2"/>
    <property type="match status" value="1"/>
</dbReference>
<dbReference type="SUPFAM" id="SSF47240">
    <property type="entry name" value="Ferritin-like"/>
    <property type="match status" value="1"/>
</dbReference>
<dbReference type="PANTHER" id="PTHR43520">
    <property type="entry name" value="ATP7, ISOFORM B"/>
    <property type="match status" value="1"/>
</dbReference>
<dbReference type="InterPro" id="IPR023298">
    <property type="entry name" value="ATPase_P-typ_TM_dom_sf"/>
</dbReference>
<evidence type="ECO:0000313" key="13">
    <source>
        <dbReference type="EMBL" id="VAW86269.1"/>
    </source>
</evidence>
<dbReference type="Pfam" id="PF04945">
    <property type="entry name" value="YHS"/>
    <property type="match status" value="1"/>
</dbReference>
<keyword evidence="8" id="KW-1278">Translocase</keyword>
<dbReference type="InterPro" id="IPR045800">
    <property type="entry name" value="HMBD"/>
</dbReference>
<dbReference type="Pfam" id="PF00122">
    <property type="entry name" value="E1-E2_ATPase"/>
    <property type="match status" value="1"/>
</dbReference>
<protein>
    <submittedName>
        <fullName evidence="13">Lead, cadmium, zinc and mercury transporting ATPase Copper-translocating P-type ATPase</fullName>
        <ecNumber evidence="13">3.6.3.3</ecNumber>
        <ecNumber evidence="13">3.6.3.4</ecNumber>
    </submittedName>
</protein>
<proteinExistence type="inferred from homology"/>
<dbReference type="SMART" id="SM00746">
    <property type="entry name" value="TRASH"/>
    <property type="match status" value="1"/>
</dbReference>
<dbReference type="EC" id="3.6.3.3" evidence="13"/>
<evidence type="ECO:0000256" key="8">
    <source>
        <dbReference type="ARBA" id="ARBA00022967"/>
    </source>
</evidence>
<dbReference type="InterPro" id="IPR036412">
    <property type="entry name" value="HAD-like_sf"/>
</dbReference>
<feature type="transmembrane region" description="Helical" evidence="11">
    <location>
        <begin position="212"/>
        <end position="233"/>
    </location>
</feature>
<evidence type="ECO:0000259" key="12">
    <source>
        <dbReference type="SMART" id="SM00746"/>
    </source>
</evidence>
<dbReference type="GO" id="GO:0043682">
    <property type="term" value="F:P-type divalent copper transporter activity"/>
    <property type="evidence" value="ECO:0007669"/>
    <property type="project" value="TreeGrafter"/>
</dbReference>
<feature type="transmembrane region" description="Helical" evidence="11">
    <location>
        <begin position="182"/>
        <end position="200"/>
    </location>
</feature>
<dbReference type="SFLD" id="SFLDG00002">
    <property type="entry name" value="C1.7:_P-type_atpase_like"/>
    <property type="match status" value="1"/>
</dbReference>
<keyword evidence="3" id="KW-1003">Cell membrane</keyword>
<dbReference type="InterPro" id="IPR044492">
    <property type="entry name" value="P_typ_ATPase_HD_dom"/>
</dbReference>